<accession>A0A1B4XHU1</accession>
<evidence type="ECO:0000313" key="3">
    <source>
        <dbReference type="Proteomes" id="UP000243180"/>
    </source>
</evidence>
<evidence type="ECO:0008006" key="4">
    <source>
        <dbReference type="Google" id="ProtNLM"/>
    </source>
</evidence>
<sequence>MEFSRRIKTAGRVLGFGFVGALMLVALPARAASVSFFLDQSNTLPDGNHYLSVMLTENGTGGVDFLVQTLDPLSNVAGRNFGIQKFGFSFNDESGFEIAGLPDSWRIREDRRMSEFGKFDIRLQGKGKSRTDSLSFTVNGATLDDFDALFSAHVAGFEWCNIIDGKGKYGKNNWCGDRNCITSAFFAGSMGQLPPPDPSVVPVPAAVWLFGSGLAGLLGVASRQKRKTT</sequence>
<keyword evidence="1" id="KW-1133">Transmembrane helix</keyword>
<dbReference type="EMBL" id="AP014879">
    <property type="protein sequence ID" value="BAV34377.1"/>
    <property type="molecule type" value="Genomic_DNA"/>
</dbReference>
<dbReference type="KEGG" id="slim:SCL_2088"/>
<proteinExistence type="predicted"/>
<name>A0A1B4XHU1_9GAMM</name>
<feature type="transmembrane region" description="Helical" evidence="1">
    <location>
        <begin position="200"/>
        <end position="221"/>
    </location>
</feature>
<evidence type="ECO:0000313" key="2">
    <source>
        <dbReference type="EMBL" id="BAV34377.1"/>
    </source>
</evidence>
<keyword evidence="1" id="KW-0472">Membrane</keyword>
<evidence type="ECO:0000256" key="1">
    <source>
        <dbReference type="SAM" id="Phobius"/>
    </source>
</evidence>
<keyword evidence="1" id="KW-0812">Transmembrane</keyword>
<organism evidence="2 3">
    <name type="scientific">Sulfuricaulis limicola</name>
    <dbReference type="NCBI Taxonomy" id="1620215"/>
    <lineage>
        <taxon>Bacteria</taxon>
        <taxon>Pseudomonadati</taxon>
        <taxon>Pseudomonadota</taxon>
        <taxon>Gammaproteobacteria</taxon>
        <taxon>Acidiferrobacterales</taxon>
        <taxon>Acidiferrobacteraceae</taxon>
        <taxon>Sulfuricaulis</taxon>
    </lineage>
</organism>
<protein>
    <recommendedName>
        <fullName evidence="4">PEP-CTERM protein-sorting domain-containing protein</fullName>
    </recommendedName>
</protein>
<dbReference type="AlphaFoldDB" id="A0A1B4XHU1"/>
<gene>
    <name evidence="2" type="ORF">SCL_2088</name>
</gene>
<reference evidence="2 3" key="1">
    <citation type="submission" date="2015-05" db="EMBL/GenBank/DDBJ databases">
        <title>Complete genome sequence of a sulfur-oxidizing gammaproteobacterium strain HA5.</title>
        <authorList>
            <person name="Miura A."/>
            <person name="Kojima H."/>
            <person name="Fukui M."/>
        </authorList>
    </citation>
    <scope>NUCLEOTIDE SEQUENCE [LARGE SCALE GENOMIC DNA]</scope>
    <source>
        <strain evidence="2 3">HA5</strain>
    </source>
</reference>
<keyword evidence="3" id="KW-1185">Reference proteome</keyword>
<dbReference type="InParanoid" id="A0A1B4XHU1"/>
<dbReference type="Proteomes" id="UP000243180">
    <property type="component" value="Chromosome"/>
</dbReference>